<dbReference type="EMBL" id="BGZK01000025">
    <property type="protein sequence ID" value="GBP07163.1"/>
    <property type="molecule type" value="Genomic_DNA"/>
</dbReference>
<proteinExistence type="predicted"/>
<evidence type="ECO:0000313" key="2">
    <source>
        <dbReference type="Proteomes" id="UP000299102"/>
    </source>
</evidence>
<dbReference type="AlphaFoldDB" id="A0A4C1SY32"/>
<dbReference type="Proteomes" id="UP000299102">
    <property type="component" value="Unassembled WGS sequence"/>
</dbReference>
<gene>
    <name evidence="1" type="ORF">EVAR_92069_1</name>
</gene>
<accession>A0A4C1SY32</accession>
<protein>
    <submittedName>
        <fullName evidence="1">Uncharacterized protein</fullName>
    </submittedName>
</protein>
<reference evidence="1 2" key="1">
    <citation type="journal article" date="2019" name="Commun. Biol.">
        <title>The bagworm genome reveals a unique fibroin gene that provides high tensile strength.</title>
        <authorList>
            <person name="Kono N."/>
            <person name="Nakamura H."/>
            <person name="Ohtoshi R."/>
            <person name="Tomita M."/>
            <person name="Numata K."/>
            <person name="Arakawa K."/>
        </authorList>
    </citation>
    <scope>NUCLEOTIDE SEQUENCE [LARGE SCALE GENOMIC DNA]</scope>
</reference>
<keyword evidence="2" id="KW-1185">Reference proteome</keyword>
<comment type="caution">
    <text evidence="1">The sequence shown here is derived from an EMBL/GenBank/DDBJ whole genome shotgun (WGS) entry which is preliminary data.</text>
</comment>
<organism evidence="1 2">
    <name type="scientific">Eumeta variegata</name>
    <name type="common">Bagworm moth</name>
    <name type="synonym">Eumeta japonica</name>
    <dbReference type="NCBI Taxonomy" id="151549"/>
    <lineage>
        <taxon>Eukaryota</taxon>
        <taxon>Metazoa</taxon>
        <taxon>Ecdysozoa</taxon>
        <taxon>Arthropoda</taxon>
        <taxon>Hexapoda</taxon>
        <taxon>Insecta</taxon>
        <taxon>Pterygota</taxon>
        <taxon>Neoptera</taxon>
        <taxon>Endopterygota</taxon>
        <taxon>Lepidoptera</taxon>
        <taxon>Glossata</taxon>
        <taxon>Ditrysia</taxon>
        <taxon>Tineoidea</taxon>
        <taxon>Psychidae</taxon>
        <taxon>Oiketicinae</taxon>
        <taxon>Eumeta</taxon>
    </lineage>
</organism>
<evidence type="ECO:0000313" key="1">
    <source>
        <dbReference type="EMBL" id="GBP07163.1"/>
    </source>
</evidence>
<sequence>MEFSSNAMQKLSENNISKIHLAQDADIASRYSCKHLNAAAARPALRDTCSGRRRECRIRAFKMLPHCLNFDYIFFPFFLQRREFQR</sequence>
<name>A0A4C1SY32_EUMVA</name>